<protein>
    <submittedName>
        <fullName evidence="1">Uncharacterized protein</fullName>
    </submittedName>
</protein>
<dbReference type="PANTHER" id="PTHR36002:SF1">
    <property type="entry name" value="PYRD"/>
    <property type="match status" value="1"/>
</dbReference>
<gene>
    <name evidence="1" type="ORF">Taro_007905</name>
</gene>
<dbReference type="PANTHER" id="PTHR36002">
    <property type="entry name" value="PYRD"/>
    <property type="match status" value="1"/>
</dbReference>
<evidence type="ECO:0000313" key="1">
    <source>
        <dbReference type="EMBL" id="MQL75524.1"/>
    </source>
</evidence>
<accession>A0A843U1N8</accession>
<sequence>MALACLVCHSMENPSHSVSSSDNEGRCSAIIGCLTRKRSRCLGEPAANPQPRGVERTRERLEFCSG</sequence>
<organism evidence="1 2">
    <name type="scientific">Colocasia esculenta</name>
    <name type="common">Wild taro</name>
    <name type="synonym">Arum esculentum</name>
    <dbReference type="NCBI Taxonomy" id="4460"/>
    <lineage>
        <taxon>Eukaryota</taxon>
        <taxon>Viridiplantae</taxon>
        <taxon>Streptophyta</taxon>
        <taxon>Embryophyta</taxon>
        <taxon>Tracheophyta</taxon>
        <taxon>Spermatophyta</taxon>
        <taxon>Magnoliopsida</taxon>
        <taxon>Liliopsida</taxon>
        <taxon>Araceae</taxon>
        <taxon>Aroideae</taxon>
        <taxon>Colocasieae</taxon>
        <taxon>Colocasia</taxon>
    </lineage>
</organism>
<proteinExistence type="predicted"/>
<dbReference type="AlphaFoldDB" id="A0A843U1N8"/>
<evidence type="ECO:0000313" key="2">
    <source>
        <dbReference type="Proteomes" id="UP000652761"/>
    </source>
</evidence>
<comment type="caution">
    <text evidence="1">The sequence shown here is derived from an EMBL/GenBank/DDBJ whole genome shotgun (WGS) entry which is preliminary data.</text>
</comment>
<reference evidence="1" key="1">
    <citation type="submission" date="2017-07" db="EMBL/GenBank/DDBJ databases">
        <title>Taro Niue Genome Assembly and Annotation.</title>
        <authorList>
            <person name="Atibalentja N."/>
            <person name="Keating K."/>
            <person name="Fields C.J."/>
        </authorList>
    </citation>
    <scope>NUCLEOTIDE SEQUENCE</scope>
    <source>
        <strain evidence="1">Niue_2</strain>
        <tissue evidence="1">Leaf</tissue>
    </source>
</reference>
<dbReference type="OrthoDB" id="1922963at2759"/>
<dbReference type="EMBL" id="NMUH01000255">
    <property type="protein sequence ID" value="MQL75524.1"/>
    <property type="molecule type" value="Genomic_DNA"/>
</dbReference>
<feature type="non-terminal residue" evidence="1">
    <location>
        <position position="1"/>
    </location>
</feature>
<keyword evidence="2" id="KW-1185">Reference proteome</keyword>
<dbReference type="Proteomes" id="UP000652761">
    <property type="component" value="Unassembled WGS sequence"/>
</dbReference>
<name>A0A843U1N8_COLES</name>